<protein>
    <recommendedName>
        <fullName evidence="8">Probable transporter MCH1</fullName>
    </recommendedName>
</protein>
<dbReference type="SUPFAM" id="SSF103473">
    <property type="entry name" value="MFS general substrate transporter"/>
    <property type="match status" value="1"/>
</dbReference>
<feature type="compositionally biased region" description="Low complexity" evidence="9">
    <location>
        <begin position="30"/>
        <end position="45"/>
    </location>
</feature>
<feature type="transmembrane region" description="Helical" evidence="10">
    <location>
        <begin position="243"/>
        <end position="264"/>
    </location>
</feature>
<dbReference type="Pfam" id="PF07690">
    <property type="entry name" value="MFS_1"/>
    <property type="match status" value="1"/>
</dbReference>
<evidence type="ECO:0000256" key="10">
    <source>
        <dbReference type="SAM" id="Phobius"/>
    </source>
</evidence>
<evidence type="ECO:0000313" key="11">
    <source>
        <dbReference type="EMBL" id="OBT94223.1"/>
    </source>
</evidence>
<feature type="compositionally biased region" description="Low complexity" evidence="9">
    <location>
        <begin position="9"/>
        <end position="22"/>
    </location>
</feature>
<dbReference type="OrthoDB" id="199930at2759"/>
<feature type="transmembrane region" description="Helical" evidence="10">
    <location>
        <begin position="485"/>
        <end position="513"/>
    </location>
</feature>
<dbReference type="EMBL" id="KV460245">
    <property type="protein sequence ID" value="OBT94223.1"/>
    <property type="molecule type" value="Genomic_DNA"/>
</dbReference>
<feature type="region of interest" description="Disordered" evidence="9">
    <location>
        <begin position="1"/>
        <end position="52"/>
    </location>
</feature>
<feature type="transmembrane region" description="Helical" evidence="10">
    <location>
        <begin position="165"/>
        <end position="192"/>
    </location>
</feature>
<dbReference type="Gene3D" id="1.20.1250.20">
    <property type="entry name" value="MFS general substrate transporter like domains"/>
    <property type="match status" value="1"/>
</dbReference>
<feature type="transmembrane region" description="Helical" evidence="10">
    <location>
        <begin position="204"/>
        <end position="223"/>
    </location>
</feature>
<keyword evidence="4" id="KW-0926">Vacuole</keyword>
<evidence type="ECO:0000256" key="1">
    <source>
        <dbReference type="ARBA" id="ARBA00004128"/>
    </source>
</evidence>
<evidence type="ECO:0000256" key="4">
    <source>
        <dbReference type="ARBA" id="ARBA00022554"/>
    </source>
</evidence>
<dbReference type="GO" id="GO:0022857">
    <property type="term" value="F:transmembrane transporter activity"/>
    <property type="evidence" value="ECO:0007669"/>
    <property type="project" value="InterPro"/>
</dbReference>
<evidence type="ECO:0000256" key="5">
    <source>
        <dbReference type="ARBA" id="ARBA00022692"/>
    </source>
</evidence>
<dbReference type="PANTHER" id="PTHR21576">
    <property type="entry name" value="UNCHARACTERIZED NODULIN-LIKE PROTEIN"/>
    <property type="match status" value="1"/>
</dbReference>
<comment type="similarity">
    <text evidence="2">Belongs to the major facilitator superfamily.</text>
</comment>
<evidence type="ECO:0000256" key="7">
    <source>
        <dbReference type="ARBA" id="ARBA00023136"/>
    </source>
</evidence>
<keyword evidence="5 10" id="KW-0812">Transmembrane</keyword>
<feature type="transmembrane region" description="Helical" evidence="10">
    <location>
        <begin position="102"/>
        <end position="121"/>
    </location>
</feature>
<evidence type="ECO:0000313" key="12">
    <source>
        <dbReference type="Proteomes" id="UP000091956"/>
    </source>
</evidence>
<dbReference type="CDD" id="cd17354">
    <property type="entry name" value="MFS_Mch1p_like"/>
    <property type="match status" value="1"/>
</dbReference>
<reference evidence="11 12" key="1">
    <citation type="submission" date="2016-03" db="EMBL/GenBank/DDBJ databases">
        <title>Comparative genomics of Pseudogymnoascus destructans, the fungus causing white-nose syndrome of bats.</title>
        <authorList>
            <person name="Palmer J.M."/>
            <person name="Drees K.P."/>
            <person name="Foster J.T."/>
            <person name="Lindner D.L."/>
        </authorList>
    </citation>
    <scope>NUCLEOTIDE SEQUENCE [LARGE SCALE GENOMIC DNA]</scope>
    <source>
        <strain evidence="11 12">UAMH 10579</strain>
    </source>
</reference>
<feature type="transmembrane region" description="Helical" evidence="10">
    <location>
        <begin position="63"/>
        <end position="82"/>
    </location>
</feature>
<evidence type="ECO:0000256" key="8">
    <source>
        <dbReference type="ARBA" id="ARBA00039330"/>
    </source>
</evidence>
<feature type="transmembrane region" description="Helical" evidence="10">
    <location>
        <begin position="128"/>
        <end position="145"/>
    </location>
</feature>
<feature type="transmembrane region" description="Helical" evidence="10">
    <location>
        <begin position="569"/>
        <end position="588"/>
    </location>
</feature>
<dbReference type="STRING" id="342668.A0A1B8GEI5"/>
<name>A0A1B8GEI5_9PEZI</name>
<keyword evidence="12" id="KW-1185">Reference proteome</keyword>
<accession>A0A1B8GEI5</accession>
<evidence type="ECO:0000256" key="2">
    <source>
        <dbReference type="ARBA" id="ARBA00008335"/>
    </source>
</evidence>
<dbReference type="GeneID" id="28841207"/>
<dbReference type="PANTHER" id="PTHR21576:SF45">
    <property type="entry name" value="TRANSPORTER MCH1-RELATED"/>
    <property type="match status" value="1"/>
</dbReference>
<feature type="transmembrane region" description="Helical" evidence="10">
    <location>
        <begin position="456"/>
        <end position="479"/>
    </location>
</feature>
<dbReference type="InterPro" id="IPR011701">
    <property type="entry name" value="MFS"/>
</dbReference>
<dbReference type="GO" id="GO:0000329">
    <property type="term" value="C:fungal-type vacuole membrane"/>
    <property type="evidence" value="ECO:0007669"/>
    <property type="project" value="TreeGrafter"/>
</dbReference>
<dbReference type="AlphaFoldDB" id="A0A1B8GEI5"/>
<sequence>MPRQILRRPSSPTQPLLQLPAEPESDSSPEDTTSTLHPASSSSSSMHFPDRYQTPHQRDMRRYFAFASAIVSCLCAGSITAYSLYGHLFQERLRYTQLQVNIISITAELAMYLPVPIFGYLCDRVGPAPLSLFAGVVFGLGYTLAAFTYRSGAAEVVVPEEQGGWPFACMVVAFVGIGMGTASMYLSAVTTCAKNFGRGKHKGLALAAPIAAFGLSGMWQSQIGSRVLYERLPGGGKGDVEPFMYFLFLAVTLLAAGLLGSVGLKVVGEDELIDDALENLEASGLLQDSAFFRGGEAARDYGSINGHDSTDDTASTRRLAAAAKAREAAREALEARKKTFLLNEETRIFLTDPTMWLLALGFFLVTGPGEAFVNNLGTIIGTLYPPLEPGVKGETKTTAATHVSIVAVTSTIARILTGTLTDLLAPASRPHENMAASISSLRPPSFRPSRLTISRIVFLLFFSILMAGGQVALASGFIQGNGERFWIVSSAIGAGYGAVFSITPIIISVIWGVENFGTNWGIVAVVPALGATVWGVVYSSVYQWAAGKGGVEDRDTDVLCYGRGCYETTFWAMAGSVWLACLLWAWAWKGPGGWSQRGIAV</sequence>
<evidence type="ECO:0000256" key="9">
    <source>
        <dbReference type="SAM" id="MobiDB-lite"/>
    </source>
</evidence>
<keyword evidence="7 10" id="KW-0472">Membrane</keyword>
<proteinExistence type="inferred from homology"/>
<keyword evidence="3" id="KW-0813">Transport</keyword>
<reference evidence="12" key="2">
    <citation type="journal article" date="2018" name="Nat. Commun.">
        <title>Extreme sensitivity to ultraviolet light in the fungal pathogen causing white-nose syndrome of bats.</title>
        <authorList>
            <person name="Palmer J.M."/>
            <person name="Drees K.P."/>
            <person name="Foster J.T."/>
            <person name="Lindner D.L."/>
        </authorList>
    </citation>
    <scope>NUCLEOTIDE SEQUENCE [LARGE SCALE GENOMIC DNA]</scope>
    <source>
        <strain evidence="12">UAMH 10579</strain>
    </source>
</reference>
<comment type="subcellular location">
    <subcellularLocation>
        <location evidence="1">Vacuole membrane</location>
        <topology evidence="1">Multi-pass membrane protein</topology>
    </subcellularLocation>
</comment>
<evidence type="ECO:0000256" key="3">
    <source>
        <dbReference type="ARBA" id="ARBA00022448"/>
    </source>
</evidence>
<feature type="transmembrane region" description="Helical" evidence="10">
    <location>
        <begin position="520"/>
        <end position="541"/>
    </location>
</feature>
<evidence type="ECO:0000256" key="6">
    <source>
        <dbReference type="ARBA" id="ARBA00022989"/>
    </source>
</evidence>
<dbReference type="RefSeq" id="XP_018127956.1">
    <property type="nucleotide sequence ID" value="XM_018277254.2"/>
</dbReference>
<gene>
    <name evidence="11" type="primary">MCH1</name>
    <name evidence="11" type="ORF">VE01_07821</name>
</gene>
<keyword evidence="6 10" id="KW-1133">Transmembrane helix</keyword>
<dbReference type="Proteomes" id="UP000091956">
    <property type="component" value="Unassembled WGS sequence"/>
</dbReference>
<organism evidence="11 12">
    <name type="scientific">Pseudogymnoascus verrucosus</name>
    <dbReference type="NCBI Taxonomy" id="342668"/>
    <lineage>
        <taxon>Eukaryota</taxon>
        <taxon>Fungi</taxon>
        <taxon>Dikarya</taxon>
        <taxon>Ascomycota</taxon>
        <taxon>Pezizomycotina</taxon>
        <taxon>Leotiomycetes</taxon>
        <taxon>Thelebolales</taxon>
        <taxon>Thelebolaceae</taxon>
        <taxon>Pseudogymnoascus</taxon>
    </lineage>
</organism>
<dbReference type="InterPro" id="IPR036259">
    <property type="entry name" value="MFS_trans_sf"/>
</dbReference>